<dbReference type="SUPFAM" id="SSF103481">
    <property type="entry name" value="Multidrug resistance efflux transporter EmrE"/>
    <property type="match status" value="1"/>
</dbReference>
<feature type="domain" description="EamA" evidence="2">
    <location>
        <begin position="8"/>
        <end position="142"/>
    </location>
</feature>
<dbReference type="Proteomes" id="UP000266622">
    <property type="component" value="Unassembled WGS sequence"/>
</dbReference>
<evidence type="ECO:0000256" key="1">
    <source>
        <dbReference type="SAM" id="Phobius"/>
    </source>
</evidence>
<keyword evidence="1" id="KW-1133">Transmembrane helix</keyword>
<feature type="transmembrane region" description="Helical" evidence="1">
    <location>
        <begin position="69"/>
        <end position="91"/>
    </location>
</feature>
<protein>
    <recommendedName>
        <fullName evidence="2">EamA domain-containing protein</fullName>
    </recommendedName>
</protein>
<reference evidence="3 4" key="1">
    <citation type="journal article" date="2018" name="Syst. Appl. Microbiol.">
        <title>A new symbiotic nanoarchaeote (Candidatus Nanoclepta minutus) and its host (Zestosphaera tikiterensis gen. nov., sp. nov.) from a New Zealand hot spring.</title>
        <authorList>
            <person name="St John E."/>
            <person name="Liu Y."/>
            <person name="Podar M."/>
            <person name="Stott M.B."/>
            <person name="Meneghin J."/>
            <person name="Chen Z."/>
            <person name="Lagutin K."/>
            <person name="Mitchell K."/>
            <person name="Reysenbach A.L."/>
        </authorList>
    </citation>
    <scope>NUCLEOTIDE SEQUENCE [LARGE SCALE GENOMIC DNA]</scope>
    <source>
        <strain evidence="3">NZ3</strain>
    </source>
</reference>
<feature type="transmembrane region" description="Helical" evidence="1">
    <location>
        <begin position="125"/>
        <end position="142"/>
    </location>
</feature>
<dbReference type="Gene3D" id="1.10.3730.20">
    <property type="match status" value="1"/>
</dbReference>
<dbReference type="InterPro" id="IPR000620">
    <property type="entry name" value="EamA_dom"/>
</dbReference>
<dbReference type="InterPro" id="IPR037185">
    <property type="entry name" value="EmrE-like"/>
</dbReference>
<keyword evidence="1" id="KW-0472">Membrane</keyword>
<dbReference type="PANTHER" id="PTHR22911:SF137">
    <property type="entry name" value="SOLUTE CARRIER FAMILY 35 MEMBER G2-RELATED"/>
    <property type="match status" value="1"/>
</dbReference>
<sequence>MSINGVNWMLFAILSSIMAALSTIFAKIGLQEVDPIVSTTLRSIVIMVFSLTVMFSLRNMEVIKTLNNSNIAFIIISGIAGSLSWLFYFLALQRGNTTIVAAIDRSSIIFVLLFSMLFLNEGITLNKIIAIFLILIGLFLLIF</sequence>
<feature type="transmembrane region" description="Helical" evidence="1">
    <location>
        <begin position="36"/>
        <end position="57"/>
    </location>
</feature>
<dbReference type="EMBL" id="MWMI01000006">
    <property type="protein sequence ID" value="RIB35119.1"/>
    <property type="molecule type" value="Genomic_DNA"/>
</dbReference>
<gene>
    <name evidence="3" type="ORF">BXU00_03250</name>
</gene>
<dbReference type="Pfam" id="PF00892">
    <property type="entry name" value="EamA"/>
    <property type="match status" value="1"/>
</dbReference>
<organism evidence="3 4">
    <name type="scientific">Candidatus Nanoclepta minutus</name>
    <dbReference type="NCBI Taxonomy" id="1940235"/>
    <lineage>
        <taxon>Archaea</taxon>
        <taxon>Nanobdellota</taxon>
        <taxon>Candidatus Nanoclepta</taxon>
    </lineage>
</organism>
<evidence type="ECO:0000259" key="2">
    <source>
        <dbReference type="Pfam" id="PF00892"/>
    </source>
</evidence>
<dbReference type="PANTHER" id="PTHR22911">
    <property type="entry name" value="ACYL-MALONYL CONDENSING ENZYME-RELATED"/>
    <property type="match status" value="1"/>
</dbReference>
<dbReference type="GO" id="GO:0016020">
    <property type="term" value="C:membrane"/>
    <property type="evidence" value="ECO:0007669"/>
    <property type="project" value="InterPro"/>
</dbReference>
<proteinExistence type="predicted"/>
<comment type="caution">
    <text evidence="3">The sequence shown here is derived from an EMBL/GenBank/DDBJ whole genome shotgun (WGS) entry which is preliminary data.</text>
</comment>
<dbReference type="AlphaFoldDB" id="A0A397WNM7"/>
<evidence type="ECO:0000313" key="3">
    <source>
        <dbReference type="EMBL" id="RIB35119.1"/>
    </source>
</evidence>
<accession>A0A397WNM7</accession>
<keyword evidence="1" id="KW-0812">Transmembrane</keyword>
<evidence type="ECO:0000313" key="4">
    <source>
        <dbReference type="Proteomes" id="UP000266622"/>
    </source>
</evidence>
<name>A0A397WNM7_9ARCH</name>